<dbReference type="AlphaFoldDB" id="A0A833JBL3"/>
<reference evidence="1 2" key="1">
    <citation type="submission" date="2019-10" db="EMBL/GenBank/DDBJ databases">
        <title>New genus of Silvanigrellaceae.</title>
        <authorList>
            <person name="Pitt A."/>
            <person name="Hahn M.W."/>
        </authorList>
    </citation>
    <scope>NUCLEOTIDE SEQUENCE [LARGE SCALE GENOMIC DNA]</scope>
    <source>
        <strain evidence="1 2">33A1-SZDP</strain>
    </source>
</reference>
<evidence type="ECO:0000313" key="2">
    <source>
        <dbReference type="Proteomes" id="UP000442694"/>
    </source>
</evidence>
<keyword evidence="2" id="KW-1185">Reference proteome</keyword>
<evidence type="ECO:0000313" key="1">
    <source>
        <dbReference type="EMBL" id="KAB8028130.1"/>
    </source>
</evidence>
<dbReference type="Proteomes" id="UP000442694">
    <property type="component" value="Unassembled WGS sequence"/>
</dbReference>
<gene>
    <name evidence="1" type="ORF">GCL57_13860</name>
</gene>
<sequence>MTEKSLIIKKTLLIYSEYKKIEKEIYEDVFFERVKKSLEKNSYILSNDFIDESFSKEFLESIRTLCEFESLTFMPDESKDDYQTAKTKVDELLKTLKEKCNKVDLALFTNIKQNDLRKLIAMCDSFSEWCSEIEYFKLNKKNRINYISESPLLSLCRIN</sequence>
<comment type="caution">
    <text evidence="1">The sequence shown here is derived from an EMBL/GenBank/DDBJ whole genome shotgun (WGS) entry which is preliminary data.</text>
</comment>
<proteinExistence type="predicted"/>
<dbReference type="EMBL" id="WFLN01000010">
    <property type="protein sequence ID" value="KAB8028130.1"/>
    <property type="molecule type" value="Genomic_DNA"/>
</dbReference>
<organism evidence="1 2">
    <name type="scientific">Fluviispira multicolorata</name>
    <dbReference type="NCBI Taxonomy" id="2654512"/>
    <lineage>
        <taxon>Bacteria</taxon>
        <taxon>Pseudomonadati</taxon>
        <taxon>Bdellovibrionota</taxon>
        <taxon>Oligoflexia</taxon>
        <taxon>Silvanigrellales</taxon>
        <taxon>Silvanigrellaceae</taxon>
        <taxon>Fluviispira</taxon>
    </lineage>
</organism>
<name>A0A833JBL3_9BACT</name>
<protein>
    <submittedName>
        <fullName evidence="1">Uncharacterized protein</fullName>
    </submittedName>
</protein>
<dbReference type="RefSeq" id="WP_152213951.1">
    <property type="nucleotide sequence ID" value="NZ_WFLN01000010.1"/>
</dbReference>
<accession>A0A833JBL3</accession>